<dbReference type="SUPFAM" id="SSF53613">
    <property type="entry name" value="Ribokinase-like"/>
    <property type="match status" value="1"/>
</dbReference>
<evidence type="ECO:0000313" key="7">
    <source>
        <dbReference type="Proteomes" id="UP000373149"/>
    </source>
</evidence>
<dbReference type="PROSITE" id="PS00584">
    <property type="entry name" value="PFKB_KINASES_2"/>
    <property type="match status" value="1"/>
</dbReference>
<dbReference type="PANTHER" id="PTHR43320:SF2">
    <property type="entry name" value="2-DEHYDRO-3-DEOXYGLUCONOKINASE_2-DEHYDRO-3-DEOXYGALACTONOKINASE"/>
    <property type="match status" value="1"/>
</dbReference>
<dbReference type="EMBL" id="VMNX01000394">
    <property type="protein sequence ID" value="MPY55247.1"/>
    <property type="molecule type" value="Genomic_DNA"/>
</dbReference>
<proteinExistence type="inferred from homology"/>
<dbReference type="InterPro" id="IPR052700">
    <property type="entry name" value="Carb_kinase_PfkB-like"/>
</dbReference>
<dbReference type="InterPro" id="IPR011611">
    <property type="entry name" value="PfkB_dom"/>
</dbReference>
<dbReference type="GO" id="GO:0016301">
    <property type="term" value="F:kinase activity"/>
    <property type="evidence" value="ECO:0007669"/>
    <property type="project" value="UniProtKB-KW"/>
</dbReference>
<comment type="similarity">
    <text evidence="1 4">Belongs to the carbohydrate kinase PfkB family.</text>
</comment>
<organism evidence="6 7">
    <name type="scientific">Streptomyces acidicola</name>
    <dbReference type="NCBI Taxonomy" id="2596892"/>
    <lineage>
        <taxon>Bacteria</taxon>
        <taxon>Bacillati</taxon>
        <taxon>Actinomycetota</taxon>
        <taxon>Actinomycetes</taxon>
        <taxon>Kitasatosporales</taxon>
        <taxon>Streptomycetaceae</taxon>
        <taxon>Streptomyces</taxon>
    </lineage>
</organism>
<accession>A0A5N8X738</accession>
<keyword evidence="3 4" id="KW-0418">Kinase</keyword>
<evidence type="ECO:0000256" key="3">
    <source>
        <dbReference type="ARBA" id="ARBA00022777"/>
    </source>
</evidence>
<dbReference type="Proteomes" id="UP000373149">
    <property type="component" value="Unassembled WGS sequence"/>
</dbReference>
<feature type="domain" description="Carbohydrate kinase PfkB" evidence="5">
    <location>
        <begin position="5"/>
        <end position="304"/>
    </location>
</feature>
<dbReference type="InterPro" id="IPR029056">
    <property type="entry name" value="Ribokinase-like"/>
</dbReference>
<dbReference type="RefSeq" id="WP_322621526.1">
    <property type="nucleotide sequence ID" value="NZ_VMNX01000394.1"/>
</dbReference>
<evidence type="ECO:0000313" key="6">
    <source>
        <dbReference type="EMBL" id="MPY55247.1"/>
    </source>
</evidence>
<sequence length="319" mass="32464">MTGARIVTLGETMGLLAATTVGHLQHVPHMALGIGGAESNVAVALARLGTPVTWIGRVGADSVGDRVVRELTAEGIDVRAVRDSGAPTGLMLKERLPGGAVRVWYYRAGAAGSRLAPEDIDARLVGGVRLLHVTGITPALGESAAAAVSYAVDVARAHGVTVSVDVNYRSALWPPERAAPALRDLVARADLVFAGDDEAALVTGCEPTARTPDELAAALTALGPATAVIKLGAEGALALVDGALHHRAAVPVRVVDPVGAGDAFVGAYLSELVAGADVKQRLDTAALAGALLCTVPGDWEGMPTRAALDGWTGVSDVLR</sequence>
<dbReference type="CDD" id="cd01166">
    <property type="entry name" value="KdgK"/>
    <property type="match status" value="1"/>
</dbReference>
<name>A0A5N8X738_9ACTN</name>
<evidence type="ECO:0000256" key="2">
    <source>
        <dbReference type="ARBA" id="ARBA00022679"/>
    </source>
</evidence>
<dbReference type="Pfam" id="PF00294">
    <property type="entry name" value="PfkB"/>
    <property type="match status" value="1"/>
</dbReference>
<keyword evidence="7" id="KW-1185">Reference proteome</keyword>
<dbReference type="PANTHER" id="PTHR43320">
    <property type="entry name" value="SUGAR KINASE"/>
    <property type="match status" value="1"/>
</dbReference>
<evidence type="ECO:0000256" key="1">
    <source>
        <dbReference type="ARBA" id="ARBA00010688"/>
    </source>
</evidence>
<keyword evidence="2 4" id="KW-0808">Transferase</keyword>
<comment type="caution">
    <text evidence="6">The sequence shown here is derived from an EMBL/GenBank/DDBJ whole genome shotgun (WGS) entry which is preliminary data.</text>
</comment>
<dbReference type="PRINTS" id="PR00990">
    <property type="entry name" value="RIBOKINASE"/>
</dbReference>
<dbReference type="AlphaFoldDB" id="A0A5N8X738"/>
<protein>
    <submittedName>
        <fullName evidence="6">Sugar kinase</fullName>
    </submittedName>
</protein>
<dbReference type="Gene3D" id="3.40.1190.20">
    <property type="match status" value="1"/>
</dbReference>
<reference evidence="6 7" key="1">
    <citation type="submission" date="2019-09" db="EMBL/GenBank/DDBJ databases">
        <authorList>
            <person name="Duangmal K."/>
            <person name="Teo W.F.A."/>
            <person name="Lipun K."/>
        </authorList>
    </citation>
    <scope>NUCLEOTIDE SEQUENCE [LARGE SCALE GENOMIC DNA]</scope>
    <source>
        <strain evidence="6 7">K1PN6</strain>
    </source>
</reference>
<evidence type="ECO:0000256" key="4">
    <source>
        <dbReference type="RuleBase" id="RU003704"/>
    </source>
</evidence>
<dbReference type="InterPro" id="IPR002173">
    <property type="entry name" value="Carboh/pur_kinase_PfkB_CS"/>
</dbReference>
<dbReference type="InterPro" id="IPR002139">
    <property type="entry name" value="Ribo/fructo_kinase"/>
</dbReference>
<evidence type="ECO:0000259" key="5">
    <source>
        <dbReference type="Pfam" id="PF00294"/>
    </source>
</evidence>
<gene>
    <name evidence="6" type="ORF">FPZ41_44590</name>
</gene>